<dbReference type="Pfam" id="PF07690">
    <property type="entry name" value="MFS_1"/>
    <property type="match status" value="1"/>
</dbReference>
<keyword evidence="8" id="KW-1185">Reference proteome</keyword>
<reference evidence="7 8" key="1">
    <citation type="submission" date="2023-10" db="EMBL/GenBank/DDBJ databases">
        <title>Characterization of rhizosphere-enriched actinobacteria from wheat plants lab-grown on chernevaya soil.</title>
        <authorList>
            <person name="Tikhonova E.N."/>
            <person name="Konopkin A."/>
            <person name="Kravchenko I.K."/>
        </authorList>
    </citation>
    <scope>NUCLEOTIDE SEQUENCE [LARGE SCALE GENOMIC DNA]</scope>
    <source>
        <strain evidence="7 8">RR29</strain>
    </source>
</reference>
<evidence type="ECO:0000256" key="4">
    <source>
        <dbReference type="ARBA" id="ARBA00022989"/>
    </source>
</evidence>
<comment type="caution">
    <text evidence="7">The sequence shown here is derived from an EMBL/GenBank/DDBJ whole genome shotgun (WGS) entry which is preliminary data.</text>
</comment>
<dbReference type="PROSITE" id="PS00166">
    <property type="entry name" value="ENOYL_COA_HYDRATASE"/>
    <property type="match status" value="1"/>
</dbReference>
<dbReference type="PANTHER" id="PTHR23513:SF6">
    <property type="entry name" value="MAJOR FACILITATOR SUPERFAMILY ASSOCIATED DOMAIN-CONTAINING PROTEIN"/>
    <property type="match status" value="1"/>
</dbReference>
<keyword evidence="2" id="KW-1003">Cell membrane</keyword>
<feature type="transmembrane region" description="Helical" evidence="6">
    <location>
        <begin position="113"/>
        <end position="133"/>
    </location>
</feature>
<dbReference type="EMBL" id="JAWMAJ010000036">
    <property type="protein sequence ID" value="MDV7216957.1"/>
    <property type="molecule type" value="Genomic_DNA"/>
</dbReference>
<dbReference type="Gene3D" id="1.20.1250.20">
    <property type="entry name" value="MFS general substrate transporter like domains"/>
    <property type="match status" value="1"/>
</dbReference>
<name>A0ABU4F8N7_9ACTN</name>
<dbReference type="InterPro" id="IPR018376">
    <property type="entry name" value="Enoyl-CoA_hyd/isom_CS"/>
</dbReference>
<protein>
    <submittedName>
        <fullName evidence="7">MFS transporter</fullName>
    </submittedName>
</protein>
<dbReference type="CDD" id="cd06173">
    <property type="entry name" value="MFS_MefA_like"/>
    <property type="match status" value="1"/>
</dbReference>
<feature type="transmembrane region" description="Helical" evidence="6">
    <location>
        <begin position="240"/>
        <end position="264"/>
    </location>
</feature>
<dbReference type="Proteomes" id="UP001187346">
    <property type="component" value="Unassembled WGS sequence"/>
</dbReference>
<sequence length="432" mass="44707">MKGGRVLRPGPHSLWRDRRFVRFWCGQSVSQFGDRISELALPLMAVGALHASANQVALLTALVWTPNLLGLFLGAWVDRRPGKRQLMLLADLFRAAVLLTLPIAYAFDTVTLGQLYTVALLTGAAAVVFNTAYSSFFAHLVPPESYVEANSKLSASRSVSFIAGPAVGGGLVQALTAPVAVIADALSFVASAILVGRTRVDEPVPVPGQVPVATASAGPSLLRRAREGLTFVIHEPVMRAGLLCTTTVNFFTFLAGTGLLVLFADRVLQLSPGAIGLAFGLGATGGLLGAVASPAIARRIGIGRSIVVGAVVFPAPYALIAAATGPSWARLGTLGAAEFLSAFGVMLLDVNLNSLQTSVVPDGLRSRVAGAYSTVNYGIRPLGALVGGELATLAGLRVMLMVAAVGGALSAVWLLASPIPGIRVLKPASDRS</sequence>
<dbReference type="SUPFAM" id="SSF103473">
    <property type="entry name" value="MFS general substrate transporter"/>
    <property type="match status" value="1"/>
</dbReference>
<accession>A0ABU4F8N7</accession>
<gene>
    <name evidence="7" type="ORF">R5A26_13485</name>
</gene>
<evidence type="ECO:0000256" key="5">
    <source>
        <dbReference type="ARBA" id="ARBA00023136"/>
    </source>
</evidence>
<feature type="transmembrane region" description="Helical" evidence="6">
    <location>
        <begin position="56"/>
        <end position="76"/>
    </location>
</feature>
<evidence type="ECO:0000313" key="7">
    <source>
        <dbReference type="EMBL" id="MDV7216957.1"/>
    </source>
</evidence>
<dbReference type="InterPro" id="IPR036259">
    <property type="entry name" value="MFS_trans_sf"/>
</dbReference>
<feature type="transmembrane region" description="Helical" evidence="6">
    <location>
        <begin position="305"/>
        <end position="324"/>
    </location>
</feature>
<evidence type="ECO:0000256" key="3">
    <source>
        <dbReference type="ARBA" id="ARBA00022692"/>
    </source>
</evidence>
<keyword evidence="4 6" id="KW-1133">Transmembrane helix</keyword>
<evidence type="ECO:0000256" key="6">
    <source>
        <dbReference type="SAM" id="Phobius"/>
    </source>
</evidence>
<dbReference type="RefSeq" id="WP_317771397.1">
    <property type="nucleotide sequence ID" value="NZ_JAWMAJ010000036.1"/>
</dbReference>
<comment type="subcellular location">
    <subcellularLocation>
        <location evidence="1">Cell membrane</location>
        <topology evidence="1">Multi-pass membrane protein</topology>
    </subcellularLocation>
</comment>
<feature type="transmembrane region" description="Helical" evidence="6">
    <location>
        <begin position="394"/>
        <end position="416"/>
    </location>
</feature>
<feature type="transmembrane region" description="Helical" evidence="6">
    <location>
        <begin position="270"/>
        <end position="293"/>
    </location>
</feature>
<proteinExistence type="predicted"/>
<evidence type="ECO:0000313" key="8">
    <source>
        <dbReference type="Proteomes" id="UP001187346"/>
    </source>
</evidence>
<dbReference type="InterPro" id="IPR011701">
    <property type="entry name" value="MFS"/>
</dbReference>
<keyword evidence="3 6" id="KW-0812">Transmembrane</keyword>
<evidence type="ECO:0000256" key="2">
    <source>
        <dbReference type="ARBA" id="ARBA00022475"/>
    </source>
</evidence>
<keyword evidence="5 6" id="KW-0472">Membrane</keyword>
<dbReference type="PANTHER" id="PTHR23513">
    <property type="entry name" value="INTEGRAL MEMBRANE EFFLUX PROTEIN-RELATED"/>
    <property type="match status" value="1"/>
</dbReference>
<evidence type="ECO:0000256" key="1">
    <source>
        <dbReference type="ARBA" id="ARBA00004651"/>
    </source>
</evidence>
<organism evidence="7 8">
    <name type="scientific">Streptomyces prunicolor</name>
    <dbReference type="NCBI Taxonomy" id="67348"/>
    <lineage>
        <taxon>Bacteria</taxon>
        <taxon>Bacillati</taxon>
        <taxon>Actinomycetota</taxon>
        <taxon>Actinomycetes</taxon>
        <taxon>Kitasatosporales</taxon>
        <taxon>Streptomycetaceae</taxon>
        <taxon>Streptomyces</taxon>
    </lineage>
</organism>